<organism evidence="1 2">
    <name type="scientific">Niveispirillum cyanobacteriorum</name>
    <dbReference type="NCBI Taxonomy" id="1612173"/>
    <lineage>
        <taxon>Bacteria</taxon>
        <taxon>Pseudomonadati</taxon>
        <taxon>Pseudomonadota</taxon>
        <taxon>Alphaproteobacteria</taxon>
        <taxon>Rhodospirillales</taxon>
        <taxon>Azospirillaceae</taxon>
        <taxon>Niveispirillum</taxon>
    </lineage>
</organism>
<accession>A0A2K9NLB6</accession>
<dbReference type="Proteomes" id="UP000234752">
    <property type="component" value="Plasmid unnamed2"/>
</dbReference>
<proteinExistence type="predicted"/>
<evidence type="ECO:0000313" key="1">
    <source>
        <dbReference type="EMBL" id="AUN33864.1"/>
    </source>
</evidence>
<evidence type="ECO:0000313" key="2">
    <source>
        <dbReference type="Proteomes" id="UP000234752"/>
    </source>
</evidence>
<geneLocation type="plasmid" evidence="1 2">
    <name>unnamed2</name>
</geneLocation>
<protein>
    <submittedName>
        <fullName evidence="1">Addiction module toxin RelE</fullName>
    </submittedName>
</protein>
<dbReference type="Pfam" id="PF05973">
    <property type="entry name" value="Gp49"/>
    <property type="match status" value="1"/>
</dbReference>
<reference evidence="1 2" key="1">
    <citation type="submission" date="2017-12" db="EMBL/GenBank/DDBJ databases">
        <title>Genomes of bacteria within cyanobacterial aggregates.</title>
        <authorList>
            <person name="Cai H."/>
        </authorList>
    </citation>
    <scope>NUCLEOTIDE SEQUENCE [LARGE SCALE GENOMIC DNA]</scope>
    <source>
        <strain evidence="1 2">TH16</strain>
        <plasmid evidence="1 2">unnamed2</plasmid>
    </source>
</reference>
<dbReference type="KEGG" id="ncb:C0V82_25215"/>
<keyword evidence="1" id="KW-0614">Plasmid</keyword>
<keyword evidence="2" id="KW-1185">Reference proteome</keyword>
<dbReference type="EMBL" id="CP025614">
    <property type="protein sequence ID" value="AUN33864.1"/>
    <property type="molecule type" value="Genomic_DNA"/>
</dbReference>
<gene>
    <name evidence="1" type="ORF">C0V82_25215</name>
</gene>
<name>A0A2K9NLB6_9PROT</name>
<sequence length="123" mass="13914">MAWDVQLDRDFAVEAADFPSTVRVEIAALAGLLREFGPQLRRPHCDTLNGSAHANMKELRFTVADGEWRIAFAFDPKRSAILLVGASKSGKAERQFYRDLIRIADKRFGEHLARLSKKDGERK</sequence>
<dbReference type="OrthoDB" id="330810at2"/>
<dbReference type="AlphaFoldDB" id="A0A2K9NLB6"/>
<dbReference type="InterPro" id="IPR009241">
    <property type="entry name" value="HigB-like"/>
</dbReference>